<sequence length="80" mass="9425">MPGRRPTKHRDFNFNKNTAPLEEEQEWNAARCLYLNQEAKQFESPAIIREFTSEEGDMEEKKKEGGKVWRAREEEKPSIG</sequence>
<organism evidence="2 3">
    <name type="scientific">Vespula maculifrons</name>
    <name type="common">Eastern yellow jacket</name>
    <name type="synonym">Wasp</name>
    <dbReference type="NCBI Taxonomy" id="7453"/>
    <lineage>
        <taxon>Eukaryota</taxon>
        <taxon>Metazoa</taxon>
        <taxon>Ecdysozoa</taxon>
        <taxon>Arthropoda</taxon>
        <taxon>Hexapoda</taxon>
        <taxon>Insecta</taxon>
        <taxon>Pterygota</taxon>
        <taxon>Neoptera</taxon>
        <taxon>Endopterygota</taxon>
        <taxon>Hymenoptera</taxon>
        <taxon>Apocrita</taxon>
        <taxon>Aculeata</taxon>
        <taxon>Vespoidea</taxon>
        <taxon>Vespidae</taxon>
        <taxon>Vespinae</taxon>
        <taxon>Vespula</taxon>
    </lineage>
</organism>
<proteinExistence type="predicted"/>
<feature type="region of interest" description="Disordered" evidence="1">
    <location>
        <begin position="53"/>
        <end position="80"/>
    </location>
</feature>
<comment type="caution">
    <text evidence="2">The sequence shown here is derived from an EMBL/GenBank/DDBJ whole genome shotgun (WGS) entry which is preliminary data.</text>
</comment>
<feature type="compositionally biased region" description="Basic and acidic residues" evidence="1">
    <location>
        <begin position="59"/>
        <end position="80"/>
    </location>
</feature>
<keyword evidence="3" id="KW-1185">Reference proteome</keyword>
<protein>
    <submittedName>
        <fullName evidence="2">Uncharacterized protein</fullName>
    </submittedName>
</protein>
<evidence type="ECO:0000313" key="3">
    <source>
        <dbReference type="Proteomes" id="UP001607303"/>
    </source>
</evidence>
<gene>
    <name evidence="2" type="ORF">V1477_020614</name>
</gene>
<evidence type="ECO:0000256" key="1">
    <source>
        <dbReference type="SAM" id="MobiDB-lite"/>
    </source>
</evidence>
<accession>A0ABD2AMG2</accession>
<dbReference type="EMBL" id="JAYRBN010000116">
    <property type="protein sequence ID" value="KAL2721794.1"/>
    <property type="molecule type" value="Genomic_DNA"/>
</dbReference>
<dbReference type="AlphaFoldDB" id="A0ABD2AMG2"/>
<reference evidence="2 3" key="1">
    <citation type="journal article" date="2024" name="Ann. Entomol. Soc. Am.">
        <title>Genomic analyses of the southern and eastern yellowjacket wasps (Hymenoptera: Vespidae) reveal evolutionary signatures of social life.</title>
        <authorList>
            <person name="Catto M.A."/>
            <person name="Caine P.B."/>
            <person name="Orr S.E."/>
            <person name="Hunt B.G."/>
            <person name="Goodisman M.A.D."/>
        </authorList>
    </citation>
    <scope>NUCLEOTIDE SEQUENCE [LARGE SCALE GENOMIC DNA]</scope>
    <source>
        <strain evidence="2">232</strain>
        <tissue evidence="2">Head and thorax</tissue>
    </source>
</reference>
<dbReference type="Proteomes" id="UP001607303">
    <property type="component" value="Unassembled WGS sequence"/>
</dbReference>
<name>A0ABD2AMG2_VESMC</name>
<evidence type="ECO:0000313" key="2">
    <source>
        <dbReference type="EMBL" id="KAL2721794.1"/>
    </source>
</evidence>